<protein>
    <recommendedName>
        <fullName evidence="3">Gliding motility-associated C-terminal domain-containing protein</fullName>
    </recommendedName>
</protein>
<evidence type="ECO:0000313" key="1">
    <source>
        <dbReference type="EMBL" id="GGP04235.1"/>
    </source>
</evidence>
<dbReference type="InterPro" id="IPR026341">
    <property type="entry name" value="T9SS_type_B"/>
</dbReference>
<reference evidence="2" key="1">
    <citation type="journal article" date="2019" name="Int. J. Syst. Evol. Microbiol.">
        <title>The Global Catalogue of Microorganisms (GCM) 10K type strain sequencing project: providing services to taxonomists for standard genome sequencing and annotation.</title>
        <authorList>
            <consortium name="The Broad Institute Genomics Platform"/>
            <consortium name="The Broad Institute Genome Sequencing Center for Infectious Disease"/>
            <person name="Wu L."/>
            <person name="Ma J."/>
        </authorList>
    </citation>
    <scope>NUCLEOTIDE SEQUENCE [LARGE SCALE GENOMIC DNA]</scope>
    <source>
        <strain evidence="2">CGMCC 1.7656</strain>
    </source>
</reference>
<comment type="caution">
    <text evidence="1">The sequence shown here is derived from an EMBL/GenBank/DDBJ whole genome shotgun (WGS) entry which is preliminary data.</text>
</comment>
<evidence type="ECO:0000313" key="2">
    <source>
        <dbReference type="Proteomes" id="UP000620064"/>
    </source>
</evidence>
<gene>
    <name evidence="1" type="ORF">GCM10010992_15410</name>
</gene>
<accession>A0ABQ2NK87</accession>
<organism evidence="1 2">
    <name type="scientific">Cloacibacterium rupense</name>
    <dbReference type="NCBI Taxonomy" id="517423"/>
    <lineage>
        <taxon>Bacteria</taxon>
        <taxon>Pseudomonadati</taxon>
        <taxon>Bacteroidota</taxon>
        <taxon>Flavobacteriia</taxon>
        <taxon>Flavobacteriales</taxon>
        <taxon>Weeksellaceae</taxon>
    </lineage>
</organism>
<evidence type="ECO:0008006" key="3">
    <source>
        <dbReference type="Google" id="ProtNLM"/>
    </source>
</evidence>
<proteinExistence type="predicted"/>
<name>A0ABQ2NK87_9FLAO</name>
<dbReference type="NCBIfam" id="TIGR04131">
    <property type="entry name" value="Bac_Flav_CTERM"/>
    <property type="match status" value="1"/>
</dbReference>
<dbReference type="EMBL" id="BMLV01000003">
    <property type="protein sequence ID" value="GGP04235.1"/>
    <property type="molecule type" value="Genomic_DNA"/>
</dbReference>
<sequence length="1423" mass="159212">MNDKELLMRFRNIFFQILALLLLTIGFFKSQSQSDFFISDAQGNQNPTISCSYHFVNGNCVQLTANYPQFRLTDSYRVTSAPYAPYSVPNKTVIKDNLDDVFTGEIDLPFSFCFYGKSYRKLLIGSNGMISFDVNQANQANAPNFSDSLPNQNLPKESIFGVLHDMYFSVTDDSEINYSVIGVAPFRKFIVNFYKGKLSGCDTQSSTSQIALSEGSNTIEVFVENKEVPCSLAKFRNSLIGINDATGNLGISAPGRNTGIWAAQNEAWVFSPDGGLLVPNFVWYDAAGNVIGRAKDQMVCPQKEENYKVDIIYTTCNGETTTYTDDINLKFTVDYPTVQAFTKIICNVTDNIILADYRQFLTTNDISNFNFEFRDAVTGQLVDENIPFTIGADRTFNVTVSNKNLPDCKKTTKLLLRFYSENILTNRLNVCDMLNDGVENDFELNKFNTKLVGNNYQGTIAYFLSYDDALNNVNQITTINLVNGTQLYVRLAYQNCVNVLGPVTINFNPTPIVTSPVSIDVNVCDSNDDGIENYDWEALVKDKITTDTGVSLIRVFNSYSAAFNALPSNPGLTNIVAGTYKVYARAEYPSGCFSIAEINMNVIFGVIKLNSSNTYICFDGTQDIPVNLDTLTTGMLVEPLDGSVTGPIYFGSYQDAVDNDPAKIIPANQLITDNGDFVTKIFYARFDKGIDCYSIKPINVYLIHLVKNIDRFSICDHLNDGTETVSLNNYARQINNQSGTQVLFFDTNAAAQANVTGTDITSATVNGNVTLYARVIYQSCFIIFPVSFNLVNTPKIAPEVNAVIKNICDNNADGKENMDVRVYESQININNENLVFTYYQNYNPANNSFSNPYSDPANVNVGNGSVVYVMAKFRNSGCFSVSRINFGIEFYPPIYLNHNAVLKICDKDLNFGESFDLSQTTAQIFDQSNNKVQLSDLVITYYVTEADANNGTSVGRIASPFVTSAANVFVYARFQSRTYGCYSVAPINLLSYFPVKARNSVIQICDNNVDGFYDVNLLDYKDQMVQTPSDENVYTFYLNPLDIGAPGKEIPNPSNFILNPYTSKIWVYVENLKDCGSSAEINFVNGTQLSINPNQFTIGNICDEGNDGKEIIDLTTFEANFGTSYTYEYFETRQNMIDAQNPIQNPSAYLFDEAKGISTLYVKVSQAGFCPNFYTINVLKFNKTPIITINDFYYCKNDLIGLNIRPDFTGLNVIYYKWEYPDGTISEGAGQNFLTGVKKIGTYQLTLTNSSNCTYTTSFKVINIDTPEITKLSGENDYYTITATGTSGRKIVYSKDLITWQDSNVFTNLQPGDYTFYVKYSDSDCHGDMRLGRIFTIINAFTPNGDGLNDYWKLSGLDVFPENSTLQIFDRYGNLVYQQISNTEFVWDGQFNSRNLGTDSYWYVIKAADGRTYKGWILLKNRN</sequence>
<dbReference type="Pfam" id="PF13585">
    <property type="entry name" value="CHU_C"/>
    <property type="match status" value="1"/>
</dbReference>
<keyword evidence="2" id="KW-1185">Reference proteome</keyword>
<dbReference type="Proteomes" id="UP000620064">
    <property type="component" value="Unassembled WGS sequence"/>
</dbReference>